<evidence type="ECO:0000313" key="4">
    <source>
        <dbReference type="Proteomes" id="UP000559256"/>
    </source>
</evidence>
<dbReference type="EMBL" id="JAACJM010000260">
    <property type="protein sequence ID" value="KAF5334425.1"/>
    <property type="molecule type" value="Genomic_DNA"/>
</dbReference>
<feature type="coiled-coil region" evidence="1">
    <location>
        <begin position="121"/>
        <end position="148"/>
    </location>
</feature>
<evidence type="ECO:0000256" key="1">
    <source>
        <dbReference type="SAM" id="Coils"/>
    </source>
</evidence>
<keyword evidence="4" id="KW-1185">Reference proteome</keyword>
<dbReference type="AlphaFoldDB" id="A0A8H5C397"/>
<name>A0A8H5C397_9AGAR</name>
<organism evidence="3 4">
    <name type="scientific">Tetrapyrgos nigripes</name>
    <dbReference type="NCBI Taxonomy" id="182062"/>
    <lineage>
        <taxon>Eukaryota</taxon>
        <taxon>Fungi</taxon>
        <taxon>Dikarya</taxon>
        <taxon>Basidiomycota</taxon>
        <taxon>Agaricomycotina</taxon>
        <taxon>Agaricomycetes</taxon>
        <taxon>Agaricomycetidae</taxon>
        <taxon>Agaricales</taxon>
        <taxon>Marasmiineae</taxon>
        <taxon>Marasmiaceae</taxon>
        <taxon>Tetrapyrgos</taxon>
    </lineage>
</organism>
<accession>A0A8H5C397</accession>
<evidence type="ECO:0000256" key="2">
    <source>
        <dbReference type="SAM" id="MobiDB-lite"/>
    </source>
</evidence>
<feature type="compositionally biased region" description="Low complexity" evidence="2">
    <location>
        <begin position="7"/>
        <end position="19"/>
    </location>
</feature>
<gene>
    <name evidence="3" type="ORF">D9758_017867</name>
</gene>
<sequence length="179" mass="19382">MSLGTHSRSSSSPMSISLSVNDSKPKIPNGMRISILPLAGETDKVAIDFPGTSSKPASLDSRDGYPNSRRLHNLSSDTIGFETIPSNVPGLVKDLRNGLYDLSMAVQQLSGRIDQMSATFIIALEQQENRQNAEIEELTDAITSAIEQGMKSQQTAFLEALEVLTTTIMEKKLEVPVSS</sequence>
<comment type="caution">
    <text evidence="3">The sequence shown here is derived from an EMBL/GenBank/DDBJ whole genome shotgun (WGS) entry which is preliminary data.</text>
</comment>
<dbReference type="Proteomes" id="UP000559256">
    <property type="component" value="Unassembled WGS sequence"/>
</dbReference>
<feature type="region of interest" description="Disordered" evidence="2">
    <location>
        <begin position="1"/>
        <end position="23"/>
    </location>
</feature>
<evidence type="ECO:0000313" key="3">
    <source>
        <dbReference type="EMBL" id="KAF5334425.1"/>
    </source>
</evidence>
<keyword evidence="1" id="KW-0175">Coiled coil</keyword>
<protein>
    <submittedName>
        <fullName evidence="3">Uncharacterized protein</fullName>
    </submittedName>
</protein>
<reference evidence="3 4" key="1">
    <citation type="journal article" date="2020" name="ISME J.">
        <title>Uncovering the hidden diversity of litter-decomposition mechanisms in mushroom-forming fungi.</title>
        <authorList>
            <person name="Floudas D."/>
            <person name="Bentzer J."/>
            <person name="Ahren D."/>
            <person name="Johansson T."/>
            <person name="Persson P."/>
            <person name="Tunlid A."/>
        </authorList>
    </citation>
    <scope>NUCLEOTIDE SEQUENCE [LARGE SCALE GENOMIC DNA]</scope>
    <source>
        <strain evidence="3 4">CBS 291.85</strain>
    </source>
</reference>
<feature type="region of interest" description="Disordered" evidence="2">
    <location>
        <begin position="47"/>
        <end position="67"/>
    </location>
</feature>
<proteinExistence type="predicted"/>